<feature type="compositionally biased region" description="Low complexity" evidence="2">
    <location>
        <begin position="759"/>
        <end position="769"/>
    </location>
</feature>
<feature type="compositionally biased region" description="Polar residues" evidence="2">
    <location>
        <begin position="1"/>
        <end position="11"/>
    </location>
</feature>
<proteinExistence type="predicted"/>
<dbReference type="Gene3D" id="2.60.120.650">
    <property type="entry name" value="Cupin"/>
    <property type="match status" value="1"/>
</dbReference>
<dbReference type="HOGENOM" id="CLU_268744_0_0_1"/>
<evidence type="ECO:0000259" key="3">
    <source>
        <dbReference type="PROSITE" id="PS51184"/>
    </source>
</evidence>
<evidence type="ECO:0000313" key="5">
    <source>
        <dbReference type="Proteomes" id="UP000053989"/>
    </source>
</evidence>
<feature type="region of interest" description="Disordered" evidence="2">
    <location>
        <begin position="1"/>
        <end position="26"/>
    </location>
</feature>
<feature type="compositionally biased region" description="Basic residues" evidence="2">
    <location>
        <begin position="1078"/>
        <end position="1088"/>
    </location>
</feature>
<feature type="coiled-coil region" evidence="1">
    <location>
        <begin position="967"/>
        <end position="1008"/>
    </location>
</feature>
<feature type="region of interest" description="Disordered" evidence="2">
    <location>
        <begin position="1039"/>
        <end position="1108"/>
    </location>
</feature>
<feature type="compositionally biased region" description="Polar residues" evidence="2">
    <location>
        <begin position="772"/>
        <end position="788"/>
    </location>
</feature>
<evidence type="ECO:0000313" key="4">
    <source>
        <dbReference type="EMBL" id="KIM62117.1"/>
    </source>
</evidence>
<evidence type="ECO:0000256" key="1">
    <source>
        <dbReference type="SAM" id="Coils"/>
    </source>
</evidence>
<dbReference type="InParanoid" id="A0A0C3AB66"/>
<feature type="domain" description="JmjC" evidence="3">
    <location>
        <begin position="145"/>
        <end position="311"/>
    </location>
</feature>
<dbReference type="InterPro" id="IPR003347">
    <property type="entry name" value="JmjC_dom"/>
</dbReference>
<dbReference type="Proteomes" id="UP000053989">
    <property type="component" value="Unassembled WGS sequence"/>
</dbReference>
<dbReference type="SMART" id="SM00558">
    <property type="entry name" value="JmjC"/>
    <property type="match status" value="1"/>
</dbReference>
<feature type="compositionally biased region" description="Low complexity" evidence="2">
    <location>
        <begin position="1130"/>
        <end position="1152"/>
    </location>
</feature>
<feature type="region of interest" description="Disordered" evidence="2">
    <location>
        <begin position="848"/>
        <end position="936"/>
    </location>
</feature>
<feature type="compositionally biased region" description="Basic and acidic residues" evidence="2">
    <location>
        <begin position="1060"/>
        <end position="1077"/>
    </location>
</feature>
<sequence>MASPPTVDSTGQPPPGLPNVVSQPRPTTKGWSLNGLLESSSNFRRVPRTHYSAPSLKASMSEHETEGIPLIIYGWNRHPRWLQSFNIDWLRMNGAQDISVRNVHNWKDFDIPLSDFIERMRSSPVYTSTQEPERLYGKDAECPPEWTRWLTDGKVIPDDLLFHGSKDFLKFLPEMAQVQTLMCYIGIGDTFTPFHKDLCASSGQNLMCYSENNGSSFWFMTRASDAPKVHSYFQQLGHEVDFENHVVTLEELGRAPFEVYIAEQCVGDLVLVPPRSCHQVVNNSGITIKTSWSRMSLDGLRIAFYHELPIYHRVCRREIYKVKAIIYHSMQYHTGLMDRTQPGPELVSLAYDLKQLLDLFDDVLAQDFTAQHASLPHVSQSGSTYSDDIACDFCGADVFQSFFECDKCIPPPSSDNSGVLLLGCGLVLCPSCYVEGRSCRCGVMQPVQCRVIGDLFKSRDNAAKAIEHFECQNDVKYPSLAEHPEWLLEKGAGIFDSACKLHQRRQAGNKTRTCSPRYISDAPHPALATDVIACKLCHFSRCFSHLLEICCIHSVEAILHSDHDGSDSSWHQFHLSSKETFVSAQRAADEDEQAGRRPNIIHRLAHIAMTFNFHRAVNPDLTKSGWYDYIPTLTTPIAPSTAQADPDYPGDASGDRPTSNETHLPDGPSGGQSTSNETSLPDGGSGGGIDDVTQVGRAEDGIDPVLPHPPLQSTSTYVERCGSPSTLSVLTDLPSMPSSPHLPDANLPLASEPSPPVSSQPFFCSSFPPGNALSSTNSSESIPRTSTNGRHKQRYLMDFVDVPQPDWYRKIRGKEKATPKLPARCSETPECDDDIPLRQLVLQYSMTSKQNQAVGPSHSKSDSLPGNIHDAISLDPPAVKIPPVQSPAVRQKADLSGQPSSSRKRKKQLQETLPRSSQPMKRLRSTKSCGRPPNNDLAAVINHSFRPNGEHKGISFTKCAKSDGPDHTLLQDRIEEQRAELSRCEDLNRALKDEVQRLKDAVLHLTSRGQTWNPPSDSQPVMQPEYCSVSAHTNASMAADRPLGGQSAEMLPRHPTPTEPRSHRELRLKTRHPEGKLWKHPYNKHKPQTKGPYSRIPKLYKGGRPRPRLKTIPLEQRLTDYQLPIIMTLPLSSPSPSPARSSDHSQSSGSSSATIQAQLDDSEEYSAPWRSPRFNEELAICSPAPPAHRIPKVSKLKYVNGHASEDEISLGDEDEYLPML</sequence>
<dbReference type="PROSITE" id="PS51184">
    <property type="entry name" value="JMJC"/>
    <property type="match status" value="1"/>
</dbReference>
<dbReference type="STRING" id="1036808.A0A0C3AB66"/>
<dbReference type="EMBL" id="KN822045">
    <property type="protein sequence ID" value="KIM62117.1"/>
    <property type="molecule type" value="Genomic_DNA"/>
</dbReference>
<dbReference type="AlphaFoldDB" id="A0A0C3AB66"/>
<name>A0A0C3AB66_9AGAM</name>
<dbReference type="SUPFAM" id="SSF51197">
    <property type="entry name" value="Clavaminate synthase-like"/>
    <property type="match status" value="1"/>
</dbReference>
<organism evidence="4 5">
    <name type="scientific">Scleroderma citrinum Foug A</name>
    <dbReference type="NCBI Taxonomy" id="1036808"/>
    <lineage>
        <taxon>Eukaryota</taxon>
        <taxon>Fungi</taxon>
        <taxon>Dikarya</taxon>
        <taxon>Basidiomycota</taxon>
        <taxon>Agaricomycotina</taxon>
        <taxon>Agaricomycetes</taxon>
        <taxon>Agaricomycetidae</taxon>
        <taxon>Boletales</taxon>
        <taxon>Sclerodermatineae</taxon>
        <taxon>Sclerodermataceae</taxon>
        <taxon>Scleroderma</taxon>
    </lineage>
</organism>
<dbReference type="Pfam" id="PF02373">
    <property type="entry name" value="JmjC"/>
    <property type="match status" value="1"/>
</dbReference>
<protein>
    <recommendedName>
        <fullName evidence="3">JmjC domain-containing protein</fullName>
    </recommendedName>
</protein>
<reference evidence="5" key="2">
    <citation type="submission" date="2015-01" db="EMBL/GenBank/DDBJ databases">
        <title>Evolutionary Origins and Diversification of the Mycorrhizal Mutualists.</title>
        <authorList>
            <consortium name="DOE Joint Genome Institute"/>
            <consortium name="Mycorrhizal Genomics Consortium"/>
            <person name="Kohler A."/>
            <person name="Kuo A."/>
            <person name="Nagy L.G."/>
            <person name="Floudas D."/>
            <person name="Copeland A."/>
            <person name="Barry K.W."/>
            <person name="Cichocki N."/>
            <person name="Veneault-Fourrey C."/>
            <person name="LaButti K."/>
            <person name="Lindquist E.A."/>
            <person name="Lipzen A."/>
            <person name="Lundell T."/>
            <person name="Morin E."/>
            <person name="Murat C."/>
            <person name="Riley R."/>
            <person name="Ohm R."/>
            <person name="Sun H."/>
            <person name="Tunlid A."/>
            <person name="Henrissat B."/>
            <person name="Grigoriev I.V."/>
            <person name="Hibbett D.S."/>
            <person name="Martin F."/>
        </authorList>
    </citation>
    <scope>NUCLEOTIDE SEQUENCE [LARGE SCALE GENOMIC DNA]</scope>
    <source>
        <strain evidence="5">Foug A</strain>
    </source>
</reference>
<keyword evidence="5" id="KW-1185">Reference proteome</keyword>
<feature type="compositionally biased region" description="Polar residues" evidence="2">
    <location>
        <begin position="711"/>
        <end position="729"/>
    </location>
</feature>
<feature type="compositionally biased region" description="Polar residues" evidence="2">
    <location>
        <begin position="910"/>
        <end position="919"/>
    </location>
</feature>
<reference evidence="4 5" key="1">
    <citation type="submission" date="2014-04" db="EMBL/GenBank/DDBJ databases">
        <authorList>
            <consortium name="DOE Joint Genome Institute"/>
            <person name="Kuo A."/>
            <person name="Kohler A."/>
            <person name="Nagy L.G."/>
            <person name="Floudas D."/>
            <person name="Copeland A."/>
            <person name="Barry K.W."/>
            <person name="Cichocki N."/>
            <person name="Veneault-Fourrey C."/>
            <person name="LaButti K."/>
            <person name="Lindquist E.A."/>
            <person name="Lipzen A."/>
            <person name="Lundell T."/>
            <person name="Morin E."/>
            <person name="Murat C."/>
            <person name="Sun H."/>
            <person name="Tunlid A."/>
            <person name="Henrissat B."/>
            <person name="Grigoriev I.V."/>
            <person name="Hibbett D.S."/>
            <person name="Martin F."/>
            <person name="Nordberg H.P."/>
            <person name="Cantor M.N."/>
            <person name="Hua S.X."/>
        </authorList>
    </citation>
    <scope>NUCLEOTIDE SEQUENCE [LARGE SCALE GENOMIC DNA]</scope>
    <source>
        <strain evidence="4 5">Foug A</strain>
    </source>
</reference>
<evidence type="ECO:0000256" key="2">
    <source>
        <dbReference type="SAM" id="MobiDB-lite"/>
    </source>
</evidence>
<feature type="region of interest" description="Disordered" evidence="2">
    <location>
        <begin position="636"/>
        <end position="790"/>
    </location>
</feature>
<dbReference type="OrthoDB" id="298344at2759"/>
<gene>
    <name evidence="4" type="ORF">SCLCIDRAFT_1215456</name>
</gene>
<feature type="region of interest" description="Disordered" evidence="2">
    <location>
        <begin position="1129"/>
        <end position="1168"/>
    </location>
</feature>
<keyword evidence="1" id="KW-0175">Coiled coil</keyword>
<accession>A0A0C3AB66</accession>